<feature type="region of interest" description="Disordered" evidence="11">
    <location>
        <begin position="1"/>
        <end position="113"/>
    </location>
</feature>
<comment type="subcellular location">
    <subcellularLocation>
        <location evidence="10">Cell membrane</location>
        <topology evidence="10">Multi-pass membrane protein</topology>
    </subcellularLocation>
    <subcellularLocation>
        <location evidence="1">Membrane</location>
        <topology evidence="1">Multi-pass membrane protein</topology>
    </subcellularLocation>
</comment>
<keyword evidence="10" id="KW-1003">Cell membrane</keyword>
<evidence type="ECO:0000256" key="7">
    <source>
        <dbReference type="ARBA" id="ARBA00023316"/>
    </source>
</evidence>
<dbReference type="OrthoDB" id="26569at2759"/>
<feature type="transmembrane region" description="Helical" evidence="10">
    <location>
        <begin position="959"/>
        <end position="981"/>
    </location>
</feature>
<feature type="compositionally biased region" description="Low complexity" evidence="11">
    <location>
        <begin position="90"/>
        <end position="102"/>
    </location>
</feature>
<reference evidence="14" key="1">
    <citation type="journal article" date="2017" name="Nat. Ecol. Evol.">
        <title>Genome expansion and lineage-specific genetic innovations in the forest pathogenic fungi Armillaria.</title>
        <authorList>
            <person name="Sipos G."/>
            <person name="Prasanna A.N."/>
            <person name="Walter M.C."/>
            <person name="O'Connor E."/>
            <person name="Balint B."/>
            <person name="Krizsan K."/>
            <person name="Kiss B."/>
            <person name="Hess J."/>
            <person name="Varga T."/>
            <person name="Slot J."/>
            <person name="Riley R."/>
            <person name="Boka B."/>
            <person name="Rigling D."/>
            <person name="Barry K."/>
            <person name="Lee J."/>
            <person name="Mihaltcheva S."/>
            <person name="LaButti K."/>
            <person name="Lipzen A."/>
            <person name="Waldron R."/>
            <person name="Moloney N.M."/>
            <person name="Sperisen C."/>
            <person name="Kredics L."/>
            <person name="Vagvoelgyi C."/>
            <person name="Patrignani A."/>
            <person name="Fitzpatrick D."/>
            <person name="Nagy I."/>
            <person name="Doyle S."/>
            <person name="Anderson J.B."/>
            <person name="Grigoriev I.V."/>
            <person name="Gueldener U."/>
            <person name="Muensterkoetter M."/>
            <person name="Nagy L.G."/>
        </authorList>
    </citation>
    <scope>NUCLEOTIDE SEQUENCE [LARGE SCALE GENOMIC DNA]</scope>
    <source>
        <strain evidence="14">C18/9</strain>
    </source>
</reference>
<dbReference type="Pfam" id="PF08407">
    <property type="entry name" value="Chitin_synth_1N"/>
    <property type="match status" value="1"/>
</dbReference>
<keyword evidence="4 10" id="KW-0812">Transmembrane</keyword>
<dbReference type="GO" id="GO:0004100">
    <property type="term" value="F:chitin synthase activity"/>
    <property type="evidence" value="ECO:0007669"/>
    <property type="project" value="UniProtKB-UniRule"/>
</dbReference>
<sequence length="986" mass="110763">MSSYQQHYYQDYANDDDSEDTDDCEEESEITEYLSSHSHQSQPHYAEPTSPDQMYEPLESSSSIPRYQPGQALAPILTGETLNIDDIRSSPHSSSDPFSGSPTDYAGQPSYYPDQDYVPPFTLTDTYSSAFTAGTGAAYASGYLTRASYVPPRSRSPTPAVDDEDYHVVGDESYHYTGESQDPEKGEYVDAYHGQPDYPTEYDSHYPVQMSKQESIYSAVSESDSTPVETRHFGTAPKGRTERRHLKRTVALKNGHLVTDLPIPPKLVLPWRGSPETLHTRYSAVTCDPDDFARSGYSLRQFELKRTTEIFIVITMYNEDEVLFCRTLYGVMRNISQLCARKNSKTWGRNGWQKVVVCIVADGRKKIHPRVLDCLTLLGVYQEVPKDITGLRKGFNVDMVSAHLYEYTTSFGLDPNLHFKYPDKGIVPTQIIFCMKEKNQKKINSHRWFFNAFAPLLQPKVCVLLDVGTCPGSNSIYRLWKTFDLNSNVGGACGEIAAFKGKRWSLLLNPLVAAQNFEYKNSSILDKPTESMFGYISVLPGAFSAYRYFALQNENGVGPLASYFKGEVLHGRDTDIFTSNMYLAEDRILCFELVAKAKSNWVLRYVKGAIGETDVPDALPEFMSQRRRWLNGSFFAATYAIAHTPQIWRSGHSLSRKICLTIETMYNIMNLIFSWFSIGNFYLFFVVLTSSLEDSAFGVSGIKYLNWFAQVSFVNLFLQLNANAVQYFLASIIISLFFMSMSIKPQTAKWKYKTLSIALCVCMIYMLTASVVCALKAYSQGGSANIIMLFSVIITFGIYAISSVIALDPSHMLTSFLPYMLLSPTYINILQIYAFSNLDDISWGTKQDAEVEPEGTVVRPTASQVDLDFYTEASTNELYEEAIANLKNRTPVVKPKSTSLSEHEKAQAAKEYYASIRTNVLLTWVLTNGILLALILGSGSNTTTTFSEGYTRAKTYLTFILVLTTLANSIRFVASTIYLLITLITG</sequence>
<feature type="transmembrane region" description="Helical" evidence="10">
    <location>
        <begin position="668"/>
        <end position="689"/>
    </location>
</feature>
<dbReference type="EMBL" id="FUEG01000001">
    <property type="protein sequence ID" value="SJK97433.1"/>
    <property type="molecule type" value="Genomic_DNA"/>
</dbReference>
<dbReference type="GO" id="GO:0006031">
    <property type="term" value="P:chitin biosynthetic process"/>
    <property type="evidence" value="ECO:0007669"/>
    <property type="project" value="UniProtKB-UniRule"/>
</dbReference>
<feature type="compositionally biased region" description="Polar residues" evidence="11">
    <location>
        <begin position="33"/>
        <end position="43"/>
    </location>
</feature>
<dbReference type="CDD" id="cd04190">
    <property type="entry name" value="Chitin_synth_C"/>
    <property type="match status" value="1"/>
</dbReference>
<feature type="compositionally biased region" description="Acidic residues" evidence="11">
    <location>
        <begin position="13"/>
        <end position="30"/>
    </location>
</feature>
<dbReference type="STRING" id="47428.A0A284QLU8"/>
<evidence type="ECO:0000313" key="14">
    <source>
        <dbReference type="Proteomes" id="UP000219338"/>
    </source>
</evidence>
<feature type="transmembrane region" description="Helical" evidence="10">
    <location>
        <begin position="701"/>
        <end position="718"/>
    </location>
</feature>
<keyword evidence="5 10" id="KW-1133">Transmembrane helix</keyword>
<evidence type="ECO:0000256" key="1">
    <source>
        <dbReference type="ARBA" id="ARBA00004141"/>
    </source>
</evidence>
<dbReference type="GO" id="GO:0030428">
    <property type="term" value="C:cell septum"/>
    <property type="evidence" value="ECO:0007669"/>
    <property type="project" value="TreeGrafter"/>
</dbReference>
<feature type="transmembrane region" description="Helical" evidence="10">
    <location>
        <begin position="920"/>
        <end position="939"/>
    </location>
</feature>
<evidence type="ECO:0000256" key="5">
    <source>
        <dbReference type="ARBA" id="ARBA00022989"/>
    </source>
</evidence>
<keyword evidence="7 10" id="KW-0961">Cell wall biogenesis/degradation</keyword>
<proteinExistence type="inferred from homology"/>
<comment type="function">
    <text evidence="8 10">Polymerizes chitin, a structural polymer of the cell wall and septum, by transferring the sugar moiety of UDP-GlcNAc to the non-reducing end of the growing chitin polymer.</text>
</comment>
<dbReference type="AlphaFoldDB" id="A0A284QLU8"/>
<dbReference type="GO" id="GO:0005886">
    <property type="term" value="C:plasma membrane"/>
    <property type="evidence" value="ECO:0007669"/>
    <property type="project" value="UniProtKB-SubCell"/>
</dbReference>
<evidence type="ECO:0000256" key="2">
    <source>
        <dbReference type="ARBA" id="ARBA00012543"/>
    </source>
</evidence>
<protein>
    <recommendedName>
        <fullName evidence="2 10">Chitin synthase</fullName>
        <ecNumber evidence="2 10">2.4.1.16</ecNumber>
    </recommendedName>
</protein>
<keyword evidence="6 10" id="KW-0472">Membrane</keyword>
<evidence type="ECO:0000259" key="12">
    <source>
        <dbReference type="Pfam" id="PF08407"/>
    </source>
</evidence>
<accession>A0A284QLU8</accession>
<dbReference type="PANTHER" id="PTHR22914:SF38">
    <property type="entry name" value="CHITIN SYNTHASE 2"/>
    <property type="match status" value="1"/>
</dbReference>
<dbReference type="Proteomes" id="UP000219338">
    <property type="component" value="Unassembled WGS sequence"/>
</dbReference>
<organism evidence="13 14">
    <name type="scientific">Armillaria ostoyae</name>
    <name type="common">Armillaria root rot fungus</name>
    <dbReference type="NCBI Taxonomy" id="47428"/>
    <lineage>
        <taxon>Eukaryota</taxon>
        <taxon>Fungi</taxon>
        <taxon>Dikarya</taxon>
        <taxon>Basidiomycota</taxon>
        <taxon>Agaricomycotina</taxon>
        <taxon>Agaricomycetes</taxon>
        <taxon>Agaricomycetidae</taxon>
        <taxon>Agaricales</taxon>
        <taxon>Marasmiineae</taxon>
        <taxon>Physalacriaceae</taxon>
        <taxon>Armillaria</taxon>
    </lineage>
</organism>
<evidence type="ECO:0000313" key="13">
    <source>
        <dbReference type="EMBL" id="SJK97433.1"/>
    </source>
</evidence>
<dbReference type="SUPFAM" id="SSF53448">
    <property type="entry name" value="Nucleotide-diphospho-sugar transferases"/>
    <property type="match status" value="1"/>
</dbReference>
<dbReference type="Pfam" id="PF01644">
    <property type="entry name" value="Chitin_synth_1"/>
    <property type="match status" value="1"/>
</dbReference>
<evidence type="ECO:0000256" key="9">
    <source>
        <dbReference type="ARBA" id="ARBA00048014"/>
    </source>
</evidence>
<evidence type="ECO:0000256" key="11">
    <source>
        <dbReference type="SAM" id="MobiDB-lite"/>
    </source>
</evidence>
<evidence type="ECO:0000256" key="4">
    <source>
        <dbReference type="ARBA" id="ARBA00022692"/>
    </source>
</evidence>
<keyword evidence="14" id="KW-1185">Reference proteome</keyword>
<evidence type="ECO:0000256" key="8">
    <source>
        <dbReference type="ARBA" id="ARBA00024009"/>
    </source>
</evidence>
<evidence type="ECO:0000256" key="3">
    <source>
        <dbReference type="ARBA" id="ARBA00022676"/>
    </source>
</evidence>
<dbReference type="PANTHER" id="PTHR22914">
    <property type="entry name" value="CHITIN SYNTHASE"/>
    <property type="match status" value="1"/>
</dbReference>
<dbReference type="OMA" id="YANVRTN"/>
<dbReference type="GO" id="GO:0071555">
    <property type="term" value="P:cell wall organization"/>
    <property type="evidence" value="ECO:0007669"/>
    <property type="project" value="UniProtKB-KW"/>
</dbReference>
<gene>
    <name evidence="13" type="ORF">ARMOST_00685</name>
</gene>
<dbReference type="InterPro" id="IPR013616">
    <property type="entry name" value="Chitin_synth_N"/>
</dbReference>
<dbReference type="InterPro" id="IPR004835">
    <property type="entry name" value="Chitin_synth"/>
</dbReference>
<feature type="transmembrane region" description="Helical" evidence="10">
    <location>
        <begin position="784"/>
        <end position="807"/>
    </location>
</feature>
<feature type="domain" description="Chitin synthase N-terminal" evidence="12">
    <location>
        <begin position="247"/>
        <end position="309"/>
    </location>
</feature>
<comment type="catalytic activity">
    <reaction evidence="9 10">
        <text>[(1-&gt;4)-N-acetyl-beta-D-glucosaminyl](n) + UDP-N-acetyl-alpha-D-glucosamine = [(1-&gt;4)-N-acetyl-beta-D-glucosaminyl](n+1) + UDP + H(+)</text>
        <dbReference type="Rhea" id="RHEA:16637"/>
        <dbReference type="Rhea" id="RHEA-COMP:9593"/>
        <dbReference type="Rhea" id="RHEA-COMP:9595"/>
        <dbReference type="ChEBI" id="CHEBI:15378"/>
        <dbReference type="ChEBI" id="CHEBI:17029"/>
        <dbReference type="ChEBI" id="CHEBI:57705"/>
        <dbReference type="ChEBI" id="CHEBI:58223"/>
        <dbReference type="EC" id="2.4.1.16"/>
    </reaction>
</comment>
<dbReference type="EC" id="2.4.1.16" evidence="2 10"/>
<evidence type="ECO:0000256" key="10">
    <source>
        <dbReference type="RuleBase" id="RU366040"/>
    </source>
</evidence>
<feature type="region of interest" description="Disordered" evidence="11">
    <location>
        <begin position="220"/>
        <end position="242"/>
    </location>
</feature>
<comment type="similarity">
    <text evidence="10">Belongs to the chitin synthase family.</text>
</comment>
<dbReference type="InterPro" id="IPR029044">
    <property type="entry name" value="Nucleotide-diphossugar_trans"/>
</dbReference>
<keyword evidence="3 10" id="KW-0328">Glycosyltransferase</keyword>
<keyword evidence="10" id="KW-0808">Transferase</keyword>
<feature type="transmembrane region" description="Helical" evidence="10">
    <location>
        <begin position="724"/>
        <end position="743"/>
    </location>
</feature>
<feature type="transmembrane region" description="Helical" evidence="10">
    <location>
        <begin position="755"/>
        <end position="778"/>
    </location>
</feature>
<evidence type="ECO:0000256" key="6">
    <source>
        <dbReference type="ARBA" id="ARBA00023136"/>
    </source>
</evidence>
<name>A0A284QLU8_ARMOS</name>